<comment type="caution">
    <text evidence="2">The sequence shown here is derived from an EMBL/GenBank/DDBJ whole genome shotgun (WGS) entry which is preliminary data.</text>
</comment>
<gene>
    <name evidence="2" type="ORF">ANE_LOCUS23657</name>
</gene>
<protein>
    <recommendedName>
        <fullName evidence="1">Isopenicillin N synthase-like Fe(2+) 2OG dioxygenase domain-containing protein</fullName>
    </recommendedName>
</protein>
<proteinExistence type="predicted"/>
<dbReference type="OrthoDB" id="288590at2759"/>
<evidence type="ECO:0000313" key="2">
    <source>
        <dbReference type="EMBL" id="VVB13213.1"/>
    </source>
</evidence>
<dbReference type="EMBL" id="CABITT030000008">
    <property type="protein sequence ID" value="VVB13213.1"/>
    <property type="molecule type" value="Genomic_DNA"/>
</dbReference>
<evidence type="ECO:0000313" key="3">
    <source>
        <dbReference type="Proteomes" id="UP000489600"/>
    </source>
</evidence>
<feature type="domain" description="Isopenicillin N synthase-like Fe(2+) 2OG dioxygenase" evidence="1">
    <location>
        <begin position="42"/>
        <end position="67"/>
    </location>
</feature>
<dbReference type="Gene3D" id="2.60.120.330">
    <property type="entry name" value="B-lactam Antibiotic, Isopenicillin N Synthase, Chain"/>
    <property type="match status" value="1"/>
</dbReference>
<name>A0A565CHP8_9BRAS</name>
<keyword evidence="3" id="KW-1185">Reference proteome</keyword>
<reference evidence="2" key="1">
    <citation type="submission" date="2019-07" db="EMBL/GenBank/DDBJ databases">
        <authorList>
            <person name="Dittberner H."/>
        </authorList>
    </citation>
    <scope>NUCLEOTIDE SEQUENCE [LARGE SCALE GENOMIC DNA]</scope>
</reference>
<dbReference type="Pfam" id="PF03171">
    <property type="entry name" value="2OG-FeII_Oxy"/>
    <property type="match status" value="1"/>
</dbReference>
<sequence>MQISYHIVQQHRQALNFGKVFLMKLNANVATLFDIKTKNVTSNKSVEHRVIVNSEKDRVSLAFFYNPKSDIPIQPLQELLYPLIILLYTLP</sequence>
<dbReference type="Proteomes" id="UP000489600">
    <property type="component" value="Unassembled WGS sequence"/>
</dbReference>
<evidence type="ECO:0000259" key="1">
    <source>
        <dbReference type="Pfam" id="PF03171"/>
    </source>
</evidence>
<accession>A0A565CHP8</accession>
<organism evidence="2 3">
    <name type="scientific">Arabis nemorensis</name>
    <dbReference type="NCBI Taxonomy" id="586526"/>
    <lineage>
        <taxon>Eukaryota</taxon>
        <taxon>Viridiplantae</taxon>
        <taxon>Streptophyta</taxon>
        <taxon>Embryophyta</taxon>
        <taxon>Tracheophyta</taxon>
        <taxon>Spermatophyta</taxon>
        <taxon>Magnoliopsida</taxon>
        <taxon>eudicotyledons</taxon>
        <taxon>Gunneridae</taxon>
        <taxon>Pentapetalae</taxon>
        <taxon>rosids</taxon>
        <taxon>malvids</taxon>
        <taxon>Brassicales</taxon>
        <taxon>Brassicaceae</taxon>
        <taxon>Arabideae</taxon>
        <taxon>Arabis</taxon>
    </lineage>
</organism>
<dbReference type="AlphaFoldDB" id="A0A565CHP8"/>
<dbReference type="InterPro" id="IPR027443">
    <property type="entry name" value="IPNS-like_sf"/>
</dbReference>
<dbReference type="InterPro" id="IPR044861">
    <property type="entry name" value="IPNS-like_FE2OG_OXY"/>
</dbReference>
<dbReference type="SUPFAM" id="SSF51197">
    <property type="entry name" value="Clavaminate synthase-like"/>
    <property type="match status" value="1"/>
</dbReference>